<accession>A0ABM3MMK1</accession>
<protein>
    <submittedName>
        <fullName evidence="3">Uncharacterized protein LOC116413185</fullName>
    </submittedName>
</protein>
<feature type="region of interest" description="Disordered" evidence="1">
    <location>
        <begin position="88"/>
        <end position="110"/>
    </location>
</feature>
<dbReference type="Proteomes" id="UP001652740">
    <property type="component" value="Unplaced"/>
</dbReference>
<name>A0ABM3MMK1_GALME</name>
<gene>
    <name evidence="3" type="primary">LOC116413185</name>
</gene>
<dbReference type="RefSeq" id="XP_052752600.1">
    <property type="nucleotide sequence ID" value="XM_052896640.1"/>
</dbReference>
<evidence type="ECO:0000313" key="2">
    <source>
        <dbReference type="Proteomes" id="UP001652740"/>
    </source>
</evidence>
<keyword evidence="2" id="KW-1185">Reference proteome</keyword>
<sequence length="157" mass="17861">MSSHNVASTTSHAEPSHVGLDRVCADEGDQACSLRSAQSKSRVSSLSVKARMAAAEAVHKRRQYEREAALARHLAEVEDAEYRAELEQINAEADSKGSRRSRSTSTRMTRTEQWRTLRVYKMRFVDPHEKPSLRFSSLQRILKRSCAHSNEVLRHQK</sequence>
<evidence type="ECO:0000256" key="1">
    <source>
        <dbReference type="SAM" id="MobiDB-lite"/>
    </source>
</evidence>
<proteinExistence type="predicted"/>
<dbReference type="GeneID" id="116413185"/>
<evidence type="ECO:0000313" key="3">
    <source>
        <dbReference type="RefSeq" id="XP_052752600.1"/>
    </source>
</evidence>
<organism evidence="2 3">
    <name type="scientific">Galleria mellonella</name>
    <name type="common">Greater wax moth</name>
    <dbReference type="NCBI Taxonomy" id="7137"/>
    <lineage>
        <taxon>Eukaryota</taxon>
        <taxon>Metazoa</taxon>
        <taxon>Ecdysozoa</taxon>
        <taxon>Arthropoda</taxon>
        <taxon>Hexapoda</taxon>
        <taxon>Insecta</taxon>
        <taxon>Pterygota</taxon>
        <taxon>Neoptera</taxon>
        <taxon>Endopterygota</taxon>
        <taxon>Lepidoptera</taxon>
        <taxon>Glossata</taxon>
        <taxon>Ditrysia</taxon>
        <taxon>Pyraloidea</taxon>
        <taxon>Pyralidae</taxon>
        <taxon>Galleriinae</taxon>
        <taxon>Galleria</taxon>
    </lineage>
</organism>
<reference evidence="3" key="1">
    <citation type="submission" date="2025-08" db="UniProtKB">
        <authorList>
            <consortium name="RefSeq"/>
        </authorList>
    </citation>
    <scope>IDENTIFICATION</scope>
    <source>
        <tissue evidence="3">Whole larvae</tissue>
    </source>
</reference>